<comment type="caution">
    <text evidence="2">The sequence shown here is derived from an EMBL/GenBank/DDBJ whole genome shotgun (WGS) entry which is preliminary data.</text>
</comment>
<keyword evidence="1" id="KW-0812">Transmembrane</keyword>
<organism evidence="2 3">
    <name type="scientific">Sesamum alatum</name>
    <dbReference type="NCBI Taxonomy" id="300844"/>
    <lineage>
        <taxon>Eukaryota</taxon>
        <taxon>Viridiplantae</taxon>
        <taxon>Streptophyta</taxon>
        <taxon>Embryophyta</taxon>
        <taxon>Tracheophyta</taxon>
        <taxon>Spermatophyta</taxon>
        <taxon>Magnoliopsida</taxon>
        <taxon>eudicotyledons</taxon>
        <taxon>Gunneridae</taxon>
        <taxon>Pentapetalae</taxon>
        <taxon>asterids</taxon>
        <taxon>lamiids</taxon>
        <taxon>Lamiales</taxon>
        <taxon>Pedaliaceae</taxon>
        <taxon>Sesamum</taxon>
    </lineage>
</organism>
<dbReference type="InterPro" id="IPR036396">
    <property type="entry name" value="Cyt_P450_sf"/>
</dbReference>
<dbReference type="GO" id="GO:0004497">
    <property type="term" value="F:monooxygenase activity"/>
    <property type="evidence" value="ECO:0007669"/>
    <property type="project" value="InterPro"/>
</dbReference>
<dbReference type="SUPFAM" id="SSF48264">
    <property type="entry name" value="Cytochrome P450"/>
    <property type="match status" value="1"/>
</dbReference>
<evidence type="ECO:0000256" key="1">
    <source>
        <dbReference type="SAM" id="Phobius"/>
    </source>
</evidence>
<dbReference type="GO" id="GO:0020037">
    <property type="term" value="F:heme binding"/>
    <property type="evidence" value="ECO:0007669"/>
    <property type="project" value="InterPro"/>
</dbReference>
<proteinExistence type="predicted"/>
<keyword evidence="1" id="KW-1133">Transmembrane helix</keyword>
<feature type="transmembrane region" description="Helical" evidence="1">
    <location>
        <begin position="6"/>
        <end position="34"/>
    </location>
</feature>
<sequence length="135" mass="14924">MLLMAIAGGLWTAALVVGFVGFLILYHFLPLLLLRNGAVPKGSFGWPLLGETLSFLQPHASTSTGAFLQQHCSRYGKVFKSHLFFSPTVVSCDKSSTTTYYRMKRDCSGVATRSPSMEFLARILCWWLSAKPTRG</sequence>
<reference evidence="2" key="2">
    <citation type="journal article" date="2024" name="Plant">
        <title>Genomic evolution and insights into agronomic trait innovations of Sesamum species.</title>
        <authorList>
            <person name="Miao H."/>
            <person name="Wang L."/>
            <person name="Qu L."/>
            <person name="Liu H."/>
            <person name="Sun Y."/>
            <person name="Le M."/>
            <person name="Wang Q."/>
            <person name="Wei S."/>
            <person name="Zheng Y."/>
            <person name="Lin W."/>
            <person name="Duan Y."/>
            <person name="Cao H."/>
            <person name="Xiong S."/>
            <person name="Wang X."/>
            <person name="Wei L."/>
            <person name="Li C."/>
            <person name="Ma Q."/>
            <person name="Ju M."/>
            <person name="Zhao R."/>
            <person name="Li G."/>
            <person name="Mu C."/>
            <person name="Tian Q."/>
            <person name="Mei H."/>
            <person name="Zhang T."/>
            <person name="Gao T."/>
            <person name="Zhang H."/>
        </authorList>
    </citation>
    <scope>NUCLEOTIDE SEQUENCE</scope>
    <source>
        <strain evidence="2">3651</strain>
    </source>
</reference>
<dbReference type="AlphaFoldDB" id="A0AAE2CUP7"/>
<protein>
    <submittedName>
        <fullName evidence="2">Cytochrome</fullName>
    </submittedName>
</protein>
<reference evidence="2" key="1">
    <citation type="submission" date="2020-06" db="EMBL/GenBank/DDBJ databases">
        <authorList>
            <person name="Li T."/>
            <person name="Hu X."/>
            <person name="Zhang T."/>
            <person name="Song X."/>
            <person name="Zhang H."/>
            <person name="Dai N."/>
            <person name="Sheng W."/>
            <person name="Hou X."/>
            <person name="Wei L."/>
        </authorList>
    </citation>
    <scope>NUCLEOTIDE SEQUENCE</scope>
    <source>
        <strain evidence="2">3651</strain>
        <tissue evidence="2">Leaf</tissue>
    </source>
</reference>
<name>A0AAE2CUP7_9LAMI</name>
<keyword evidence="3" id="KW-1185">Reference proteome</keyword>
<keyword evidence="1" id="KW-0472">Membrane</keyword>
<dbReference type="EMBL" id="JACGWO010000002">
    <property type="protein sequence ID" value="KAK4434794.1"/>
    <property type="molecule type" value="Genomic_DNA"/>
</dbReference>
<evidence type="ECO:0000313" key="3">
    <source>
        <dbReference type="Proteomes" id="UP001293254"/>
    </source>
</evidence>
<evidence type="ECO:0000313" key="2">
    <source>
        <dbReference type="EMBL" id="KAK4434794.1"/>
    </source>
</evidence>
<gene>
    <name evidence="2" type="ORF">Salat_0642300</name>
</gene>
<dbReference type="Proteomes" id="UP001293254">
    <property type="component" value="Unassembled WGS sequence"/>
</dbReference>
<dbReference type="Gene3D" id="1.10.630.10">
    <property type="entry name" value="Cytochrome P450"/>
    <property type="match status" value="1"/>
</dbReference>
<dbReference type="GO" id="GO:0005506">
    <property type="term" value="F:iron ion binding"/>
    <property type="evidence" value="ECO:0007669"/>
    <property type="project" value="InterPro"/>
</dbReference>
<dbReference type="GO" id="GO:0016705">
    <property type="term" value="F:oxidoreductase activity, acting on paired donors, with incorporation or reduction of molecular oxygen"/>
    <property type="evidence" value="ECO:0007669"/>
    <property type="project" value="InterPro"/>
</dbReference>
<accession>A0AAE2CUP7</accession>